<dbReference type="Gene3D" id="1.50.40.10">
    <property type="entry name" value="Mitochondrial carrier domain"/>
    <property type="match status" value="1"/>
</dbReference>
<keyword evidence="4 5" id="KW-0472">Membrane</keyword>
<evidence type="ECO:0000256" key="4">
    <source>
        <dbReference type="ARBA" id="ARBA00023136"/>
    </source>
</evidence>
<keyword evidence="7" id="KW-1185">Reference proteome</keyword>
<dbReference type="InterPro" id="IPR023395">
    <property type="entry name" value="MCP_dom_sf"/>
</dbReference>
<sequence length="120" mass="13187">MAAMNASVHPLKVKDKSHHSEGLLADIIHKSPVVKSFLAGSLSGMFSTLLFQPLDLVKTRLQNSAHSSVTKVGMLSVITQVVRREKLVGLWRGTVPSIVRCVPGVGLYFSSLNWLQRTFM</sequence>
<organism evidence="7 8">
    <name type="scientific">Limulus polyphemus</name>
    <name type="common">Atlantic horseshoe crab</name>
    <dbReference type="NCBI Taxonomy" id="6850"/>
    <lineage>
        <taxon>Eukaryota</taxon>
        <taxon>Metazoa</taxon>
        <taxon>Ecdysozoa</taxon>
        <taxon>Arthropoda</taxon>
        <taxon>Chelicerata</taxon>
        <taxon>Merostomata</taxon>
        <taxon>Xiphosura</taxon>
        <taxon>Limulidae</taxon>
        <taxon>Limulus</taxon>
    </lineage>
</organism>
<dbReference type="RefSeq" id="XP_022236896.1">
    <property type="nucleotide sequence ID" value="XM_022381188.1"/>
</dbReference>
<dbReference type="SUPFAM" id="SSF103506">
    <property type="entry name" value="Mitochondrial carrier"/>
    <property type="match status" value="1"/>
</dbReference>
<accession>A0ABM1RZU1</accession>
<evidence type="ECO:0000256" key="1">
    <source>
        <dbReference type="ARBA" id="ARBA00004141"/>
    </source>
</evidence>
<keyword evidence="6" id="KW-0813">Transport</keyword>
<reference evidence="8" key="1">
    <citation type="submission" date="2025-08" db="UniProtKB">
        <authorList>
            <consortium name="RefSeq"/>
        </authorList>
    </citation>
    <scope>IDENTIFICATION</scope>
    <source>
        <tissue evidence="8">Muscle</tissue>
    </source>
</reference>
<dbReference type="GeneID" id="111084473"/>
<evidence type="ECO:0000256" key="3">
    <source>
        <dbReference type="ARBA" id="ARBA00022692"/>
    </source>
</evidence>
<gene>
    <name evidence="8" type="primary">LOC111084473</name>
</gene>
<evidence type="ECO:0000256" key="6">
    <source>
        <dbReference type="RuleBase" id="RU000488"/>
    </source>
</evidence>
<feature type="repeat" description="Solcar" evidence="5">
    <location>
        <begin position="31"/>
        <end position="118"/>
    </location>
</feature>
<evidence type="ECO:0000256" key="5">
    <source>
        <dbReference type="PROSITE-ProRule" id="PRU00282"/>
    </source>
</evidence>
<evidence type="ECO:0000313" key="7">
    <source>
        <dbReference type="Proteomes" id="UP000694941"/>
    </source>
</evidence>
<keyword evidence="3 5" id="KW-0812">Transmembrane</keyword>
<dbReference type="InterPro" id="IPR018108">
    <property type="entry name" value="MCP_transmembrane"/>
</dbReference>
<dbReference type="PANTHER" id="PTHR46181">
    <property type="entry name" value="MITOCHONDRIAL GLYCINE TRANSPORTER"/>
    <property type="match status" value="1"/>
</dbReference>
<proteinExistence type="inferred from homology"/>
<dbReference type="Pfam" id="PF00153">
    <property type="entry name" value="Mito_carr"/>
    <property type="match status" value="1"/>
</dbReference>
<comment type="similarity">
    <text evidence="2 6">Belongs to the mitochondrial carrier (TC 2.A.29) family.</text>
</comment>
<comment type="subcellular location">
    <subcellularLocation>
        <location evidence="1">Membrane</location>
        <topology evidence="1">Multi-pass membrane protein</topology>
    </subcellularLocation>
</comment>
<dbReference type="PANTHER" id="PTHR46181:SF3">
    <property type="entry name" value="MITOCHONDRIAL GLYCINE TRANSPORTER"/>
    <property type="match status" value="1"/>
</dbReference>
<evidence type="ECO:0000256" key="2">
    <source>
        <dbReference type="ARBA" id="ARBA00006375"/>
    </source>
</evidence>
<name>A0ABM1RZU1_LIMPO</name>
<protein>
    <submittedName>
        <fullName evidence="8">Solute carrier family 25 member 38-like isoform X2</fullName>
    </submittedName>
</protein>
<dbReference type="PROSITE" id="PS50920">
    <property type="entry name" value="SOLCAR"/>
    <property type="match status" value="1"/>
</dbReference>
<evidence type="ECO:0000313" key="8">
    <source>
        <dbReference type="RefSeq" id="XP_022236896.1"/>
    </source>
</evidence>
<dbReference type="Proteomes" id="UP000694941">
    <property type="component" value="Unplaced"/>
</dbReference>